<feature type="compositionally biased region" description="Polar residues" evidence="1">
    <location>
        <begin position="123"/>
        <end position="134"/>
    </location>
</feature>
<dbReference type="PANTHER" id="PTHR45023">
    <property type="match status" value="1"/>
</dbReference>
<feature type="compositionally biased region" description="Polar residues" evidence="1">
    <location>
        <begin position="18"/>
        <end position="27"/>
    </location>
</feature>
<feature type="region of interest" description="Disordered" evidence="1">
    <location>
        <begin position="73"/>
        <end position="96"/>
    </location>
</feature>
<feature type="compositionally biased region" description="Basic residues" evidence="1">
    <location>
        <begin position="312"/>
        <end position="325"/>
    </location>
</feature>
<accession>A0A2T7E0S8</accession>
<dbReference type="InterPro" id="IPR001005">
    <property type="entry name" value="SANT/Myb"/>
</dbReference>
<dbReference type="PANTHER" id="PTHR45023:SF4">
    <property type="entry name" value="GLYCINE-RICH PROTEIN-RELATED"/>
    <property type="match status" value="1"/>
</dbReference>
<dbReference type="Proteomes" id="UP000244336">
    <property type="component" value="Chromosome 4"/>
</dbReference>
<gene>
    <name evidence="3" type="ORF">GQ55_4G274800</name>
</gene>
<feature type="region of interest" description="Disordered" evidence="1">
    <location>
        <begin position="273"/>
        <end position="339"/>
    </location>
</feature>
<sequence length="402" mass="44752">MTGWSPYFHTFTDLLQSDGLQASSQDEPSPMHRRSDVNSSPQPRALFPPAAPLAPRAPPPPYHYPYGPYSYPPPPYAPPPGTRSGTEGPYPTPSYAPPPYAPPPYAPPPYGPYPPPPHAAPTVPSSVSVESQNEGAGATEPKRPKRLDWTIAEEEKLVHAWVYHSHDSITGNNQTGLSFWGQIAETFNSTAQPSRRRTAKQLKDHWNVCNREVVLFNGYYIQEERVRQSGADDAMVMEGAMARYENDPKVTTAFKRHHWWRAVCHEPKWAAKYDPGSGSDVSSKRTRLGVSGEYSSGGTEDIEQDNETRPIGRGRAKPAKRKEKAKGKEKGKESSSSSAVASKVFAMKNMWGSLVKAKLFKQWNMIKSRSTADMDQAEKRTHFKAVKMVEKELGLDEDSEED</sequence>
<organism evidence="3 4">
    <name type="scientific">Panicum hallii var. hallii</name>
    <dbReference type="NCBI Taxonomy" id="1504633"/>
    <lineage>
        <taxon>Eukaryota</taxon>
        <taxon>Viridiplantae</taxon>
        <taxon>Streptophyta</taxon>
        <taxon>Embryophyta</taxon>
        <taxon>Tracheophyta</taxon>
        <taxon>Spermatophyta</taxon>
        <taxon>Magnoliopsida</taxon>
        <taxon>Liliopsida</taxon>
        <taxon>Poales</taxon>
        <taxon>Poaceae</taxon>
        <taxon>PACMAD clade</taxon>
        <taxon>Panicoideae</taxon>
        <taxon>Panicodae</taxon>
        <taxon>Paniceae</taxon>
        <taxon>Panicinae</taxon>
        <taxon>Panicum</taxon>
        <taxon>Panicum sect. Panicum</taxon>
    </lineage>
</organism>
<dbReference type="Gramene" id="PUZ61417">
    <property type="protein sequence ID" value="PUZ61417"/>
    <property type="gene ID" value="GQ55_4G274800"/>
</dbReference>
<dbReference type="Gene3D" id="1.10.10.60">
    <property type="entry name" value="Homeodomain-like"/>
    <property type="match status" value="1"/>
</dbReference>
<dbReference type="AlphaFoldDB" id="A0A2T7E0S8"/>
<dbReference type="STRING" id="1504633.A0A2T7E0S8"/>
<evidence type="ECO:0000256" key="1">
    <source>
        <dbReference type="SAM" id="MobiDB-lite"/>
    </source>
</evidence>
<dbReference type="EMBL" id="CM009752">
    <property type="protein sequence ID" value="PUZ61417.1"/>
    <property type="molecule type" value="Genomic_DNA"/>
</dbReference>
<dbReference type="OrthoDB" id="1374483at2759"/>
<feature type="compositionally biased region" description="Pro residues" evidence="1">
    <location>
        <begin position="49"/>
        <end position="59"/>
    </location>
</feature>
<dbReference type="SUPFAM" id="SSF46689">
    <property type="entry name" value="Homeodomain-like"/>
    <property type="match status" value="1"/>
</dbReference>
<proteinExistence type="predicted"/>
<name>A0A2T7E0S8_9POAL</name>
<feature type="region of interest" description="Disordered" evidence="1">
    <location>
        <begin position="18"/>
        <end position="59"/>
    </location>
</feature>
<keyword evidence="4" id="KW-1185">Reference proteome</keyword>
<reference evidence="3 4" key="1">
    <citation type="submission" date="2018-04" db="EMBL/GenBank/DDBJ databases">
        <title>WGS assembly of Panicum hallii var. hallii HAL2.</title>
        <authorList>
            <person name="Lovell J."/>
            <person name="Jenkins J."/>
            <person name="Lowry D."/>
            <person name="Mamidi S."/>
            <person name="Sreedasyam A."/>
            <person name="Weng X."/>
            <person name="Barry K."/>
            <person name="Bonette J."/>
            <person name="Campitelli B."/>
            <person name="Daum C."/>
            <person name="Gordon S."/>
            <person name="Gould B."/>
            <person name="Lipzen A."/>
            <person name="MacQueen A."/>
            <person name="Palacio-Mejia J."/>
            <person name="Plott C."/>
            <person name="Shakirov E."/>
            <person name="Shu S."/>
            <person name="Yoshinaga Y."/>
            <person name="Zane M."/>
            <person name="Rokhsar D."/>
            <person name="Grimwood J."/>
            <person name="Schmutz J."/>
            <person name="Juenger T."/>
        </authorList>
    </citation>
    <scope>NUCLEOTIDE SEQUENCE [LARGE SCALE GENOMIC DNA]</scope>
    <source>
        <strain evidence="4">cv. HAL2</strain>
    </source>
</reference>
<feature type="region of interest" description="Disordered" evidence="1">
    <location>
        <begin position="111"/>
        <end position="146"/>
    </location>
</feature>
<dbReference type="PROSITE" id="PS50090">
    <property type="entry name" value="MYB_LIKE"/>
    <property type="match status" value="1"/>
</dbReference>
<evidence type="ECO:0000313" key="3">
    <source>
        <dbReference type="EMBL" id="PUZ61417.1"/>
    </source>
</evidence>
<feature type="domain" description="Myb-like" evidence="2">
    <location>
        <begin position="141"/>
        <end position="207"/>
    </location>
</feature>
<evidence type="ECO:0000313" key="4">
    <source>
        <dbReference type="Proteomes" id="UP000244336"/>
    </source>
</evidence>
<dbReference type="InterPro" id="IPR009057">
    <property type="entry name" value="Homeodomain-like_sf"/>
</dbReference>
<evidence type="ECO:0000259" key="2">
    <source>
        <dbReference type="PROSITE" id="PS50090"/>
    </source>
</evidence>
<protein>
    <recommendedName>
        <fullName evidence="2">Myb-like domain-containing protein</fullName>
    </recommendedName>
</protein>